<dbReference type="AlphaFoldDB" id="V4BW46"/>
<reference evidence="3 4" key="1">
    <citation type="journal article" date="2013" name="Nature">
        <title>Insights into bilaterian evolution from three spiralian genomes.</title>
        <authorList>
            <person name="Simakov O."/>
            <person name="Marletaz F."/>
            <person name="Cho S.J."/>
            <person name="Edsinger-Gonzales E."/>
            <person name="Havlak P."/>
            <person name="Hellsten U."/>
            <person name="Kuo D.H."/>
            <person name="Larsson T."/>
            <person name="Lv J."/>
            <person name="Arendt D."/>
            <person name="Savage R."/>
            <person name="Osoegawa K."/>
            <person name="de Jong P."/>
            <person name="Grimwood J."/>
            <person name="Chapman J.A."/>
            <person name="Shapiro H."/>
            <person name="Aerts A."/>
            <person name="Otillar R.P."/>
            <person name="Terry A.Y."/>
            <person name="Boore J.L."/>
            <person name="Grigoriev I.V."/>
            <person name="Lindberg D.R."/>
            <person name="Seaver E.C."/>
            <person name="Weisblat D.A."/>
            <person name="Putnam N.H."/>
            <person name="Rokhsar D.S."/>
        </authorList>
    </citation>
    <scope>NUCLEOTIDE SEQUENCE [LARGE SCALE GENOMIC DNA]</scope>
</reference>
<protein>
    <recommendedName>
        <fullName evidence="5">Protein sleepless</fullName>
    </recommendedName>
</protein>
<evidence type="ECO:0000256" key="1">
    <source>
        <dbReference type="SAM" id="Phobius"/>
    </source>
</evidence>
<dbReference type="Proteomes" id="UP000030746">
    <property type="component" value="Unassembled WGS sequence"/>
</dbReference>
<dbReference type="KEGG" id="lgi:LOTGIDRAFT_161855"/>
<evidence type="ECO:0000256" key="2">
    <source>
        <dbReference type="SAM" id="SignalP"/>
    </source>
</evidence>
<dbReference type="InterPro" id="IPR045860">
    <property type="entry name" value="Snake_toxin-like_sf"/>
</dbReference>
<keyword evidence="1" id="KW-0812">Transmembrane</keyword>
<dbReference type="SUPFAM" id="SSF57302">
    <property type="entry name" value="Snake toxin-like"/>
    <property type="match status" value="1"/>
</dbReference>
<evidence type="ECO:0000313" key="3">
    <source>
        <dbReference type="EMBL" id="ESO93289.1"/>
    </source>
</evidence>
<gene>
    <name evidence="3" type="ORF">LOTGIDRAFT_161855</name>
</gene>
<dbReference type="OMA" id="TCADICY"/>
<keyword evidence="4" id="KW-1185">Reference proteome</keyword>
<keyword evidence="2" id="KW-0732">Signal</keyword>
<organism evidence="3 4">
    <name type="scientific">Lottia gigantea</name>
    <name type="common">Giant owl limpet</name>
    <dbReference type="NCBI Taxonomy" id="225164"/>
    <lineage>
        <taxon>Eukaryota</taxon>
        <taxon>Metazoa</taxon>
        <taxon>Spiralia</taxon>
        <taxon>Lophotrochozoa</taxon>
        <taxon>Mollusca</taxon>
        <taxon>Gastropoda</taxon>
        <taxon>Patellogastropoda</taxon>
        <taxon>Lottioidea</taxon>
        <taxon>Lottiidae</taxon>
        <taxon>Lottia</taxon>
    </lineage>
</organism>
<feature type="chain" id="PRO_5004717812" description="Protein sleepless" evidence="2">
    <location>
        <begin position="20"/>
        <end position="130"/>
    </location>
</feature>
<name>V4BW46_LOTGI</name>
<keyword evidence="1" id="KW-0472">Membrane</keyword>
<feature type="signal peptide" evidence="2">
    <location>
        <begin position="1"/>
        <end position="19"/>
    </location>
</feature>
<evidence type="ECO:0000313" key="4">
    <source>
        <dbReference type="Proteomes" id="UP000030746"/>
    </source>
</evidence>
<sequence>MALLHQILVMMVIPAFVNGLRCSVCDSVTFAECETAPPDGKECWDPGSGVPKTCIIIRELDQNGKLVVFRRDCSTTKANKCHDVPETGHKACSEVCFTDNCNASNKAASSIHIIFISFIIGITCIFVSLV</sequence>
<feature type="transmembrane region" description="Helical" evidence="1">
    <location>
        <begin position="110"/>
        <end position="129"/>
    </location>
</feature>
<dbReference type="HOGENOM" id="CLU_1940490_0_0_1"/>
<keyword evidence="1" id="KW-1133">Transmembrane helix</keyword>
<dbReference type="EMBL" id="KB201931">
    <property type="protein sequence ID" value="ESO93289.1"/>
    <property type="molecule type" value="Genomic_DNA"/>
</dbReference>
<dbReference type="OrthoDB" id="6077739at2759"/>
<dbReference type="RefSeq" id="XP_009055988.1">
    <property type="nucleotide sequence ID" value="XM_009057740.1"/>
</dbReference>
<proteinExistence type="predicted"/>
<dbReference type="GeneID" id="20238795"/>
<evidence type="ECO:0008006" key="5">
    <source>
        <dbReference type="Google" id="ProtNLM"/>
    </source>
</evidence>
<dbReference type="CTD" id="20238795"/>
<accession>V4BW46</accession>